<proteinExistence type="inferred from homology"/>
<accession>A0AB34JJ32</accession>
<keyword evidence="10" id="KW-0802">TPR repeat</keyword>
<keyword evidence="6" id="KW-0677">Repeat</keyword>
<evidence type="ECO:0000256" key="3">
    <source>
        <dbReference type="ARBA" id="ARBA00022454"/>
    </source>
</evidence>
<dbReference type="GO" id="GO:0006913">
    <property type="term" value="P:nucleocytoplasmic transport"/>
    <property type="evidence" value="ECO:0007669"/>
    <property type="project" value="TreeGrafter"/>
</dbReference>
<dbReference type="GO" id="GO:0005096">
    <property type="term" value="F:GTPase activator activity"/>
    <property type="evidence" value="ECO:0007669"/>
    <property type="project" value="UniProtKB-KW"/>
</dbReference>
<keyword evidence="7" id="KW-0227">DNA damage</keyword>
<dbReference type="GO" id="GO:0031267">
    <property type="term" value="F:small GTPase binding"/>
    <property type="evidence" value="ECO:0007669"/>
    <property type="project" value="TreeGrafter"/>
</dbReference>
<dbReference type="Proteomes" id="UP001515480">
    <property type="component" value="Unassembled WGS sequence"/>
</dbReference>
<keyword evidence="13" id="KW-1185">Reference proteome</keyword>
<evidence type="ECO:0000313" key="12">
    <source>
        <dbReference type="EMBL" id="KAL1520689.1"/>
    </source>
</evidence>
<evidence type="ECO:0000256" key="10">
    <source>
        <dbReference type="PROSITE-ProRule" id="PRU00339"/>
    </source>
</evidence>
<dbReference type="SMART" id="SM00028">
    <property type="entry name" value="TPR"/>
    <property type="match status" value="3"/>
</dbReference>
<dbReference type="InterPro" id="IPR001611">
    <property type="entry name" value="Leu-rich_rpt"/>
</dbReference>
<dbReference type="Pfam" id="PF13516">
    <property type="entry name" value="LRR_6"/>
    <property type="match status" value="3"/>
</dbReference>
<dbReference type="InterPro" id="IPR027038">
    <property type="entry name" value="RanGap"/>
</dbReference>
<dbReference type="InterPro" id="IPR011990">
    <property type="entry name" value="TPR-like_helical_dom_sf"/>
</dbReference>
<keyword evidence="5" id="KW-0433">Leucine-rich repeat</keyword>
<gene>
    <name evidence="12" type="ORF">AB1Y20_022258</name>
</gene>
<keyword evidence="9" id="KW-0234">DNA repair</keyword>
<dbReference type="PANTHER" id="PTHR24113:SF12">
    <property type="entry name" value="RAN GTPASE-ACTIVATING PROTEIN 1"/>
    <property type="match status" value="1"/>
</dbReference>
<dbReference type="AlphaFoldDB" id="A0AB34JJ32"/>
<dbReference type="GO" id="GO:0006281">
    <property type="term" value="P:DNA repair"/>
    <property type="evidence" value="ECO:0007669"/>
    <property type="project" value="UniProtKB-KW"/>
</dbReference>
<dbReference type="PROSITE" id="PS50005">
    <property type="entry name" value="TPR"/>
    <property type="match status" value="1"/>
</dbReference>
<dbReference type="SUPFAM" id="SSF48452">
    <property type="entry name" value="TPR-like"/>
    <property type="match status" value="1"/>
</dbReference>
<name>A0AB34JJ32_PRYPA</name>
<dbReference type="EMBL" id="JBGBPQ010000008">
    <property type="protein sequence ID" value="KAL1520689.1"/>
    <property type="molecule type" value="Genomic_DNA"/>
</dbReference>
<keyword evidence="4" id="KW-0343">GTPase activation</keyword>
<keyword evidence="8" id="KW-0156">Chromatin regulator</keyword>
<dbReference type="GO" id="GO:0005694">
    <property type="term" value="C:chromosome"/>
    <property type="evidence" value="ECO:0007669"/>
    <property type="project" value="UniProtKB-SubCell"/>
</dbReference>
<evidence type="ECO:0000256" key="8">
    <source>
        <dbReference type="ARBA" id="ARBA00022853"/>
    </source>
</evidence>
<dbReference type="Gene3D" id="1.25.40.10">
    <property type="entry name" value="Tetratricopeptide repeat domain"/>
    <property type="match status" value="1"/>
</dbReference>
<sequence>MSPEEARPGAIFAVGSHALLETTSGGQPWLARVRAELPRPELPTRATYIGPAAAAAAAAGDDGDFSAFLRAARALGAAACLRLGCERTPPPRALAFLEQSDVLYLGDLRHSAGGVCAAVGESVRWRHARGAVVLGVGLGAAALGTRTWDAADVPAAAGDAVQTFEGLGLLPVVVCAELEGMAAQMERVLVQMGIDAVGYVIPPDAALVCRRDGSLAAVSAPLTAKRCAKWHTQLETRASTLSPADETLDFAHCLEQRIEWRRQQRGLPPPSAEEEAAIAQSEDEAAREAAAAIADASAEEEEEPSSPSAGAEEAARACDEGAEAFKQKRWAAALASFDAALRVAPRDPRALLNRAAALLKLERYREAVVAADGALWASRGASAKAWYRRALALLALGEPHEAAADLSRALALSPSDPAARAAAAEAAAAVEAAAAAFGRDVVRLKTGGDVARLAAMLRQQGADDPEGEAAAVAAESGGGGGGDLRAVRLMCELAAFDGTSVELLDGTLRLEGRDGGAAARGGGWRLDRRALWALEEMSKRRTLRCLRLRGCVLGEAGARGVARGVAAAAGAAALRVLALDDCRLRAEGAARVAPLLGGAAPRLAELSLQGNGVGNGGVAALARALEASRSLEVLRLGRNRIGDARLAALGGAVAAHPRLRLLDLSDNELRREGGRALAEATARAAALRELRLARNRLPVDAVWRLVAAAADAARLELLDARGVAVRGSDVRRVRWLTRHARLVVELDPPVEEGGGGAAAAGGKRSHEAEQRAGEPLSMVASNYSKWNDFEDDSDWIARMAKMDLYC</sequence>
<reference evidence="12 13" key="1">
    <citation type="journal article" date="2024" name="Science">
        <title>Giant polyketide synthase enzymes in the biosynthesis of giant marine polyether toxins.</title>
        <authorList>
            <person name="Fallon T.R."/>
            <person name="Shende V.V."/>
            <person name="Wierzbicki I.H."/>
            <person name="Pendleton A.L."/>
            <person name="Watervoot N.F."/>
            <person name="Auber R.P."/>
            <person name="Gonzalez D.J."/>
            <person name="Wisecaver J.H."/>
            <person name="Moore B.S."/>
        </authorList>
    </citation>
    <scope>NUCLEOTIDE SEQUENCE [LARGE SCALE GENOMIC DNA]</scope>
    <source>
        <strain evidence="12 13">12B1</strain>
    </source>
</reference>
<evidence type="ECO:0000256" key="7">
    <source>
        <dbReference type="ARBA" id="ARBA00022763"/>
    </source>
</evidence>
<dbReference type="GO" id="GO:0005634">
    <property type="term" value="C:nucleus"/>
    <property type="evidence" value="ECO:0007669"/>
    <property type="project" value="TreeGrafter"/>
</dbReference>
<feature type="repeat" description="TPR" evidence="10">
    <location>
        <begin position="383"/>
        <end position="416"/>
    </location>
</feature>
<evidence type="ECO:0000256" key="4">
    <source>
        <dbReference type="ARBA" id="ARBA00022468"/>
    </source>
</evidence>
<feature type="region of interest" description="Disordered" evidence="11">
    <location>
        <begin position="290"/>
        <end position="318"/>
    </location>
</feature>
<evidence type="ECO:0000256" key="2">
    <source>
        <dbReference type="ARBA" id="ARBA00010999"/>
    </source>
</evidence>
<dbReference type="GO" id="GO:0005829">
    <property type="term" value="C:cytosol"/>
    <property type="evidence" value="ECO:0007669"/>
    <property type="project" value="TreeGrafter"/>
</dbReference>
<evidence type="ECO:0000313" key="13">
    <source>
        <dbReference type="Proteomes" id="UP001515480"/>
    </source>
</evidence>
<comment type="subcellular location">
    <subcellularLocation>
        <location evidence="1">Chromosome</location>
    </subcellularLocation>
</comment>
<comment type="similarity">
    <text evidence="2">Belongs to the Tonsoku family.</text>
</comment>
<dbReference type="InterPro" id="IPR032675">
    <property type="entry name" value="LRR_dom_sf"/>
</dbReference>
<dbReference type="InterPro" id="IPR029062">
    <property type="entry name" value="Class_I_gatase-like"/>
</dbReference>
<evidence type="ECO:0000256" key="11">
    <source>
        <dbReference type="SAM" id="MobiDB-lite"/>
    </source>
</evidence>
<protein>
    <submittedName>
        <fullName evidence="12">Uncharacterized protein</fullName>
    </submittedName>
</protein>
<evidence type="ECO:0000256" key="9">
    <source>
        <dbReference type="ARBA" id="ARBA00023204"/>
    </source>
</evidence>
<dbReference type="SMART" id="SM00368">
    <property type="entry name" value="LRR_RI"/>
    <property type="match status" value="6"/>
</dbReference>
<dbReference type="PANTHER" id="PTHR24113">
    <property type="entry name" value="RAN GTPASE-ACTIVATING PROTEIN 1"/>
    <property type="match status" value="1"/>
</dbReference>
<dbReference type="GO" id="GO:0006325">
    <property type="term" value="P:chromatin organization"/>
    <property type="evidence" value="ECO:0007669"/>
    <property type="project" value="UniProtKB-KW"/>
</dbReference>
<organism evidence="12 13">
    <name type="scientific">Prymnesium parvum</name>
    <name type="common">Toxic golden alga</name>
    <dbReference type="NCBI Taxonomy" id="97485"/>
    <lineage>
        <taxon>Eukaryota</taxon>
        <taxon>Haptista</taxon>
        <taxon>Haptophyta</taxon>
        <taxon>Prymnesiophyceae</taxon>
        <taxon>Prymnesiales</taxon>
        <taxon>Prymnesiaceae</taxon>
        <taxon>Prymnesium</taxon>
    </lineage>
</organism>
<feature type="region of interest" description="Disordered" evidence="11">
    <location>
        <begin position="751"/>
        <end position="774"/>
    </location>
</feature>
<evidence type="ECO:0000256" key="6">
    <source>
        <dbReference type="ARBA" id="ARBA00022737"/>
    </source>
</evidence>
<comment type="caution">
    <text evidence="12">The sequence shown here is derived from an EMBL/GenBank/DDBJ whole genome shotgun (WGS) entry which is preliminary data.</text>
</comment>
<dbReference type="Gene3D" id="3.80.10.10">
    <property type="entry name" value="Ribonuclease Inhibitor"/>
    <property type="match status" value="1"/>
</dbReference>
<keyword evidence="3" id="KW-0158">Chromosome</keyword>
<dbReference type="SUPFAM" id="SSF52317">
    <property type="entry name" value="Class I glutamine amidotransferase-like"/>
    <property type="match status" value="1"/>
</dbReference>
<dbReference type="InterPro" id="IPR019734">
    <property type="entry name" value="TPR_rpt"/>
</dbReference>
<dbReference type="Pfam" id="PF00515">
    <property type="entry name" value="TPR_1"/>
    <property type="match status" value="1"/>
</dbReference>
<evidence type="ECO:0000256" key="1">
    <source>
        <dbReference type="ARBA" id="ARBA00004286"/>
    </source>
</evidence>
<evidence type="ECO:0000256" key="5">
    <source>
        <dbReference type="ARBA" id="ARBA00022614"/>
    </source>
</evidence>
<dbReference type="SUPFAM" id="SSF52047">
    <property type="entry name" value="RNI-like"/>
    <property type="match status" value="1"/>
</dbReference>
<dbReference type="GO" id="GO:0048471">
    <property type="term" value="C:perinuclear region of cytoplasm"/>
    <property type="evidence" value="ECO:0007669"/>
    <property type="project" value="TreeGrafter"/>
</dbReference>